<dbReference type="InterPro" id="IPR036976">
    <property type="entry name" value="RimM_N_sf"/>
</dbReference>
<name>A0A6J4UZV7_9BACT</name>
<dbReference type="SUPFAM" id="SSF50447">
    <property type="entry name" value="Translation proteins"/>
    <property type="match status" value="1"/>
</dbReference>
<proteinExistence type="inferred from homology"/>
<dbReference type="PANTHER" id="PTHR33692:SF1">
    <property type="entry name" value="RIBOSOME MATURATION FACTOR RIMM"/>
    <property type="match status" value="1"/>
</dbReference>
<protein>
    <recommendedName>
        <fullName evidence="5">Ribosome maturation factor RimM</fullName>
    </recommendedName>
</protein>
<dbReference type="GO" id="GO:0042274">
    <property type="term" value="P:ribosomal small subunit biogenesis"/>
    <property type="evidence" value="ECO:0007669"/>
    <property type="project" value="UniProtKB-UniRule"/>
</dbReference>
<evidence type="ECO:0000259" key="7">
    <source>
        <dbReference type="Pfam" id="PF01782"/>
    </source>
</evidence>
<dbReference type="InterPro" id="IPR009000">
    <property type="entry name" value="Transl_B-barrel_sf"/>
</dbReference>
<dbReference type="GO" id="GO:0005737">
    <property type="term" value="C:cytoplasm"/>
    <property type="evidence" value="ECO:0007669"/>
    <property type="project" value="UniProtKB-SubCell"/>
</dbReference>
<comment type="function">
    <text evidence="5">An accessory protein needed during the final step in the assembly of 30S ribosomal subunit, possibly for assembly of the head region. Essential for efficient processing of 16S rRNA. May be needed both before and after RbfA during the maturation of 16S rRNA. It has affinity for free ribosomal 30S subunits but not for 70S ribosomes.</text>
</comment>
<dbReference type="Pfam" id="PF24986">
    <property type="entry name" value="PRC_RimM"/>
    <property type="match status" value="1"/>
</dbReference>
<organism evidence="9">
    <name type="scientific">uncultured Thermomicrobiales bacterium</name>
    <dbReference type="NCBI Taxonomy" id="1645740"/>
    <lineage>
        <taxon>Bacteria</taxon>
        <taxon>Pseudomonadati</taxon>
        <taxon>Thermomicrobiota</taxon>
        <taxon>Thermomicrobia</taxon>
        <taxon>Thermomicrobiales</taxon>
        <taxon>environmental samples</taxon>
    </lineage>
</organism>
<dbReference type="InterPro" id="IPR002676">
    <property type="entry name" value="RimM_N"/>
</dbReference>
<dbReference type="InterPro" id="IPR056792">
    <property type="entry name" value="PRC_RimM"/>
</dbReference>
<evidence type="ECO:0000256" key="6">
    <source>
        <dbReference type="SAM" id="MobiDB-lite"/>
    </source>
</evidence>
<gene>
    <name evidence="5" type="primary">rimM</name>
    <name evidence="9" type="ORF">AVDCRST_MAG43-1804</name>
</gene>
<evidence type="ECO:0000256" key="2">
    <source>
        <dbReference type="ARBA" id="ARBA00022517"/>
    </source>
</evidence>
<comment type="domain">
    <text evidence="5">The PRC barrel domain binds ribosomal protein uS19.</text>
</comment>
<dbReference type="HAMAP" id="MF_00014">
    <property type="entry name" value="Ribosome_mat_RimM"/>
    <property type="match status" value="1"/>
</dbReference>
<dbReference type="PANTHER" id="PTHR33692">
    <property type="entry name" value="RIBOSOME MATURATION FACTOR RIMM"/>
    <property type="match status" value="1"/>
</dbReference>
<evidence type="ECO:0000256" key="1">
    <source>
        <dbReference type="ARBA" id="ARBA00022490"/>
    </source>
</evidence>
<dbReference type="GO" id="GO:0005840">
    <property type="term" value="C:ribosome"/>
    <property type="evidence" value="ECO:0007669"/>
    <property type="project" value="InterPro"/>
</dbReference>
<dbReference type="AlphaFoldDB" id="A0A6J4UZV7"/>
<reference evidence="9" key="1">
    <citation type="submission" date="2020-02" db="EMBL/GenBank/DDBJ databases">
        <authorList>
            <person name="Meier V. D."/>
        </authorList>
    </citation>
    <scope>NUCLEOTIDE SEQUENCE</scope>
    <source>
        <strain evidence="9">AVDCRST_MAG43</strain>
    </source>
</reference>
<feature type="domain" description="Ribosome maturation factor RimM PRC barrel" evidence="8">
    <location>
        <begin position="168"/>
        <end position="236"/>
    </location>
</feature>
<keyword evidence="3 5" id="KW-0698">rRNA processing</keyword>
<evidence type="ECO:0000259" key="8">
    <source>
        <dbReference type="Pfam" id="PF24986"/>
    </source>
</evidence>
<feature type="compositionally biased region" description="Basic residues" evidence="6">
    <location>
        <begin position="35"/>
        <end position="51"/>
    </location>
</feature>
<feature type="region of interest" description="Disordered" evidence="6">
    <location>
        <begin position="1"/>
        <end position="53"/>
    </location>
</feature>
<comment type="subcellular location">
    <subcellularLocation>
        <location evidence="5">Cytoplasm</location>
    </subcellularLocation>
</comment>
<dbReference type="GO" id="GO:0006364">
    <property type="term" value="P:rRNA processing"/>
    <property type="evidence" value="ECO:0007669"/>
    <property type="project" value="UniProtKB-UniRule"/>
</dbReference>
<keyword evidence="2 5" id="KW-0690">Ribosome biogenesis</keyword>
<dbReference type="Gene3D" id="2.40.30.60">
    <property type="entry name" value="RimM"/>
    <property type="match status" value="1"/>
</dbReference>
<keyword evidence="1 5" id="KW-0963">Cytoplasm</keyword>
<dbReference type="InterPro" id="IPR011033">
    <property type="entry name" value="PRC_barrel-like_sf"/>
</dbReference>
<comment type="similarity">
    <text evidence="5">Belongs to the RimM family.</text>
</comment>
<dbReference type="NCBIfam" id="TIGR02273">
    <property type="entry name" value="16S_RimM"/>
    <property type="match status" value="1"/>
</dbReference>
<evidence type="ECO:0000256" key="3">
    <source>
        <dbReference type="ARBA" id="ARBA00022552"/>
    </source>
</evidence>
<evidence type="ECO:0000313" key="9">
    <source>
        <dbReference type="EMBL" id="CAA9561370.1"/>
    </source>
</evidence>
<dbReference type="InterPro" id="IPR011961">
    <property type="entry name" value="RimM"/>
</dbReference>
<accession>A0A6J4UZV7</accession>
<dbReference type="Pfam" id="PF01782">
    <property type="entry name" value="RimM"/>
    <property type="match status" value="1"/>
</dbReference>
<feature type="domain" description="RimM N-terminal" evidence="7">
    <location>
        <begin position="76"/>
        <end position="153"/>
    </location>
</feature>
<evidence type="ECO:0000256" key="4">
    <source>
        <dbReference type="ARBA" id="ARBA00023186"/>
    </source>
</evidence>
<feature type="compositionally biased region" description="Basic and acidic residues" evidence="6">
    <location>
        <begin position="1"/>
        <end position="10"/>
    </location>
</feature>
<dbReference type="EMBL" id="CADCWI010000094">
    <property type="protein sequence ID" value="CAA9561370.1"/>
    <property type="molecule type" value="Genomic_DNA"/>
</dbReference>
<dbReference type="GO" id="GO:0043022">
    <property type="term" value="F:ribosome binding"/>
    <property type="evidence" value="ECO:0007669"/>
    <property type="project" value="InterPro"/>
</dbReference>
<dbReference type="Gene3D" id="2.30.30.240">
    <property type="entry name" value="PRC-barrel domain"/>
    <property type="match status" value="1"/>
</dbReference>
<keyword evidence="4 5" id="KW-0143">Chaperone</keyword>
<evidence type="ECO:0000256" key="5">
    <source>
        <dbReference type="HAMAP-Rule" id="MF_00014"/>
    </source>
</evidence>
<comment type="subunit">
    <text evidence="5">Binds ribosomal protein uS19.</text>
</comment>
<dbReference type="SUPFAM" id="SSF50346">
    <property type="entry name" value="PRC-barrel domain"/>
    <property type="match status" value="1"/>
</dbReference>
<sequence length="243" mass="26135">MPDPDNRRPSAPETPARQAGTGTNEAAAQGGKRTPVPRRRSGPKALPRKRTGVASRALIDTSGPLPMASLSEIRLTIGTIGGTHGIEGELKLRLLTDQPDHLPTLTQVFLGSSDEPTRLERVRFHGDQALIKLEGIDSPEQGKALGGLQVRIAGEDARPLGPDEYFLFQLIGLRAVDEHGSTVGVVTDLIETGAHDVLVITPPDGDRTSQILIPNHPQFVTRIAPEAGVIDVILPQYQERPDF</sequence>